<evidence type="ECO:0000313" key="7">
    <source>
        <dbReference type="EMBL" id="KPI35743.1"/>
    </source>
</evidence>
<feature type="compositionally biased region" description="Basic and acidic residues" evidence="5">
    <location>
        <begin position="632"/>
        <end position="650"/>
    </location>
</feature>
<evidence type="ECO:0000256" key="6">
    <source>
        <dbReference type="SAM" id="Phobius"/>
    </source>
</evidence>
<dbReference type="EMBL" id="LFJN01000037">
    <property type="protein sequence ID" value="KPI35743.1"/>
    <property type="molecule type" value="Genomic_DNA"/>
</dbReference>
<dbReference type="GeneID" id="28732999"/>
<evidence type="ECO:0000256" key="3">
    <source>
        <dbReference type="ARBA" id="ARBA00022989"/>
    </source>
</evidence>
<feature type="region of interest" description="Disordered" evidence="5">
    <location>
        <begin position="1"/>
        <end position="26"/>
    </location>
</feature>
<evidence type="ECO:0000256" key="5">
    <source>
        <dbReference type="SAM" id="MobiDB-lite"/>
    </source>
</evidence>
<dbReference type="OrthoDB" id="341259at2759"/>
<feature type="region of interest" description="Disordered" evidence="5">
    <location>
        <begin position="628"/>
        <end position="656"/>
    </location>
</feature>
<dbReference type="RefSeq" id="XP_017995706.1">
    <property type="nucleotide sequence ID" value="XM_018141119.1"/>
</dbReference>
<evidence type="ECO:0008006" key="9">
    <source>
        <dbReference type="Google" id="ProtNLM"/>
    </source>
</evidence>
<accession>A0A0N1HI89</accession>
<dbReference type="InterPro" id="IPR050829">
    <property type="entry name" value="CorA_MIT"/>
</dbReference>
<protein>
    <recommendedName>
        <fullName evidence="9">Magnesium transport protein CorA</fullName>
    </recommendedName>
</protein>
<comment type="caution">
    <text evidence="7">The sequence shown here is derived from an EMBL/GenBank/DDBJ whole genome shotgun (WGS) entry which is preliminary data.</text>
</comment>
<comment type="subcellular location">
    <subcellularLocation>
        <location evidence="1">Membrane</location>
        <topology evidence="1">Multi-pass membrane protein</topology>
    </subcellularLocation>
</comment>
<evidence type="ECO:0000313" key="8">
    <source>
        <dbReference type="Proteomes" id="UP000038010"/>
    </source>
</evidence>
<dbReference type="GO" id="GO:0016020">
    <property type="term" value="C:membrane"/>
    <property type="evidence" value="ECO:0007669"/>
    <property type="project" value="UniProtKB-SubCell"/>
</dbReference>
<gene>
    <name evidence="7" type="ORF">AB675_1243</name>
</gene>
<dbReference type="AlphaFoldDB" id="A0A0N1HI89"/>
<evidence type="ECO:0000256" key="1">
    <source>
        <dbReference type="ARBA" id="ARBA00004141"/>
    </source>
</evidence>
<feature type="transmembrane region" description="Helical" evidence="6">
    <location>
        <begin position="569"/>
        <end position="594"/>
    </location>
</feature>
<dbReference type="InterPro" id="IPR045863">
    <property type="entry name" value="CorA_TM1_TM2"/>
</dbReference>
<evidence type="ECO:0000256" key="4">
    <source>
        <dbReference type="ARBA" id="ARBA00023136"/>
    </source>
</evidence>
<keyword evidence="2 6" id="KW-0812">Transmembrane</keyword>
<dbReference type="GO" id="GO:0015087">
    <property type="term" value="F:cobalt ion transmembrane transporter activity"/>
    <property type="evidence" value="ECO:0007669"/>
    <property type="project" value="TreeGrafter"/>
</dbReference>
<reference evidence="7 8" key="1">
    <citation type="submission" date="2015-06" db="EMBL/GenBank/DDBJ databases">
        <title>Draft genome of the ant-associated black yeast Phialophora attae CBS 131958.</title>
        <authorList>
            <person name="Moreno L.F."/>
            <person name="Stielow B.J."/>
            <person name="de Hoog S."/>
            <person name="Vicente V.A."/>
            <person name="Weiss V.A."/>
            <person name="de Vries M."/>
            <person name="Cruz L.M."/>
            <person name="Souza E.M."/>
        </authorList>
    </citation>
    <scope>NUCLEOTIDE SEQUENCE [LARGE SCALE GENOMIC DNA]</scope>
    <source>
        <strain evidence="7 8">CBS 131958</strain>
    </source>
</reference>
<dbReference type="GO" id="GO:0015095">
    <property type="term" value="F:magnesium ion transmembrane transporter activity"/>
    <property type="evidence" value="ECO:0007669"/>
    <property type="project" value="TreeGrafter"/>
</dbReference>
<keyword evidence="3 6" id="KW-1133">Transmembrane helix</keyword>
<dbReference type="SUPFAM" id="SSF144083">
    <property type="entry name" value="Magnesium transport protein CorA, transmembrane region"/>
    <property type="match status" value="1"/>
</dbReference>
<feature type="transmembrane region" description="Helical" evidence="6">
    <location>
        <begin position="535"/>
        <end position="557"/>
    </location>
</feature>
<feature type="compositionally biased region" description="Polar residues" evidence="5">
    <location>
        <begin position="17"/>
        <end position="26"/>
    </location>
</feature>
<dbReference type="Proteomes" id="UP000038010">
    <property type="component" value="Unassembled WGS sequence"/>
</dbReference>
<dbReference type="Pfam" id="PF01544">
    <property type="entry name" value="CorA"/>
    <property type="match status" value="1"/>
</dbReference>
<dbReference type="PANTHER" id="PTHR47685">
    <property type="entry name" value="MAGNESIUM TRANSPORT PROTEIN CORA"/>
    <property type="match status" value="1"/>
</dbReference>
<dbReference type="GO" id="GO:0015099">
    <property type="term" value="F:nickel cation transmembrane transporter activity"/>
    <property type="evidence" value="ECO:0007669"/>
    <property type="project" value="TreeGrafter"/>
</dbReference>
<dbReference type="STRING" id="1664694.A0A0N1HI89"/>
<dbReference type="PANTHER" id="PTHR47685:SF1">
    <property type="entry name" value="MAGNESIUM TRANSPORT PROTEIN CORA"/>
    <property type="match status" value="1"/>
</dbReference>
<organism evidence="7 8">
    <name type="scientific">Cyphellophora attinorum</name>
    <dbReference type="NCBI Taxonomy" id="1664694"/>
    <lineage>
        <taxon>Eukaryota</taxon>
        <taxon>Fungi</taxon>
        <taxon>Dikarya</taxon>
        <taxon>Ascomycota</taxon>
        <taxon>Pezizomycotina</taxon>
        <taxon>Eurotiomycetes</taxon>
        <taxon>Chaetothyriomycetidae</taxon>
        <taxon>Chaetothyriales</taxon>
        <taxon>Cyphellophoraceae</taxon>
        <taxon>Cyphellophora</taxon>
    </lineage>
</organism>
<dbReference type="Gene3D" id="1.20.58.340">
    <property type="entry name" value="Magnesium transport protein CorA, transmembrane region"/>
    <property type="match status" value="1"/>
</dbReference>
<sequence>MTSPTSSSSSNEPSSSLQPRDSISAASGSTIVVERNDACKADETSKKHAVILDISLSSTGSSYDMTFKKPSIDELLHRGPAAIMNGAAHRKPSIRWVHLRSNVMFWVEQLMDRVCEERRIQVPDNPSKRPGSPTRLNPMLRKDLWYHLFHGKASDQIQTRFMGPACTPFSVDVEDEQSDSSSEADAGATRGPRNNLVMYMPYLNWESVKAWDERQQLIGDINGKRSCRPQADTEFVRDYLHHNTSPLHDRRTLHQAYYHDFGMTRPLPDYDQVMHRFTAKLDEGEAKLVIVDQLWLWVIKGGTFTDGDSAEAHPDLVVTAFPQRFNGEYNSADIYHGIIQHLERGLEPSLRTINDLVALIVEHCTGVFFQRQLESDKWFMEFFAAAIGLVRDDKTAAFNKFCVAVQELERLQARQASLIELSRKLESSDFSIALETGLFKEIKDIIDELGCIDYILARQEDVVKSLTRTYRSRAVKNVSEMVSERKESWKRIAETAQVAYNEIQAQMDIKQKQSSLAEARSNRYQAEDSARHGRIMLLFTVVTIIFLPLSFMATWFGMNVKGLEDNSQLNLALIAAIIFPVSVVIAIVALAFAFSERLRDRTAGIIEKILDTLLACLPVHGSESAARRRRSQVRDMGRPPRWDVRIRGTDPDMEMQ</sequence>
<feature type="compositionally biased region" description="Low complexity" evidence="5">
    <location>
        <begin position="1"/>
        <end position="16"/>
    </location>
</feature>
<evidence type="ECO:0000256" key="2">
    <source>
        <dbReference type="ARBA" id="ARBA00022692"/>
    </source>
</evidence>
<keyword evidence="4 6" id="KW-0472">Membrane</keyword>
<dbReference type="VEuPathDB" id="FungiDB:AB675_1243"/>
<keyword evidence="8" id="KW-1185">Reference proteome</keyword>
<name>A0A0N1HI89_9EURO</name>
<proteinExistence type="predicted"/>
<dbReference type="InterPro" id="IPR002523">
    <property type="entry name" value="MgTranspt_CorA/ZnTranspt_ZntB"/>
</dbReference>